<name>G9AE94_SINF1</name>
<dbReference type="InterPro" id="IPR004839">
    <property type="entry name" value="Aminotransferase_I/II_large"/>
</dbReference>
<dbReference type="Gene3D" id="3.90.1150.10">
    <property type="entry name" value="Aspartate Aminotransferase, domain 1"/>
    <property type="match status" value="1"/>
</dbReference>
<comment type="similarity">
    <text evidence="1">In the C-terminal section; belongs to the class-I pyridoxal-phosphate-dependent aminotransferase family.</text>
</comment>
<keyword evidence="2" id="KW-0663">Pyridoxal phosphate</keyword>
<evidence type="ECO:0000256" key="5">
    <source>
        <dbReference type="ARBA" id="ARBA00023163"/>
    </source>
</evidence>
<evidence type="ECO:0000313" key="8">
    <source>
        <dbReference type="Proteomes" id="UP000007735"/>
    </source>
</evidence>
<evidence type="ECO:0000256" key="3">
    <source>
        <dbReference type="ARBA" id="ARBA00023015"/>
    </source>
</evidence>
<dbReference type="GO" id="GO:0003677">
    <property type="term" value="F:DNA binding"/>
    <property type="evidence" value="ECO:0007669"/>
    <property type="project" value="UniProtKB-KW"/>
</dbReference>
<dbReference type="Gene3D" id="3.40.640.10">
    <property type="entry name" value="Type I PLP-dependent aspartate aminotransferase-like (Major domain)"/>
    <property type="match status" value="1"/>
</dbReference>
<dbReference type="GO" id="GO:0030170">
    <property type="term" value="F:pyridoxal phosphate binding"/>
    <property type="evidence" value="ECO:0007669"/>
    <property type="project" value="InterPro"/>
</dbReference>
<dbReference type="InterPro" id="IPR000524">
    <property type="entry name" value="Tscrpt_reg_HTH_GntR"/>
</dbReference>
<dbReference type="GO" id="GO:0003700">
    <property type="term" value="F:DNA-binding transcription factor activity"/>
    <property type="evidence" value="ECO:0007669"/>
    <property type="project" value="InterPro"/>
</dbReference>
<dbReference type="AlphaFoldDB" id="G9AE94"/>
<reference evidence="7 8" key="1">
    <citation type="journal article" date="2012" name="J. Bacteriol.">
        <title>Genome sequence of the soybean symbiont Sinorhizobium fredii HH103.</title>
        <authorList>
            <person name="Weidner S."/>
            <person name="Becker A."/>
            <person name="Bonilla I."/>
            <person name="Jaenicke S."/>
            <person name="Lloret J."/>
            <person name="Margaret I."/>
            <person name="Puhler A."/>
            <person name="Ruiz-Sainz J.E."/>
            <person name="Schneiker-Bekel S."/>
            <person name="Szczepanowski R."/>
            <person name="Vinardell J.M."/>
            <person name="Zehner S."/>
            <person name="Gottfert M."/>
        </authorList>
    </citation>
    <scope>NUCLEOTIDE SEQUENCE [LARGE SCALE GENOMIC DNA]</scope>
    <source>
        <strain evidence="7 8">HH103</strain>
        <plasmid evidence="8">pSfHH103e</plasmid>
    </source>
</reference>
<dbReference type="HOGENOM" id="CLU_017584_0_0_5"/>
<dbReference type="Gene3D" id="1.10.10.10">
    <property type="entry name" value="Winged helix-like DNA-binding domain superfamily/Winged helix DNA-binding domain"/>
    <property type="match status" value="1"/>
</dbReference>
<dbReference type="KEGG" id="sfh:SFHH103_04910"/>
<feature type="domain" description="HTH gntR-type" evidence="6">
    <location>
        <begin position="30"/>
        <end position="98"/>
    </location>
</feature>
<dbReference type="PATRIC" id="fig|380.5.peg.4456"/>
<gene>
    <name evidence="7" type="ordered locus">SFHH103_04910</name>
</gene>
<protein>
    <submittedName>
        <fullName evidence="7">GntR family transcriptional regulator</fullName>
    </submittedName>
</protein>
<dbReference type="InterPro" id="IPR036388">
    <property type="entry name" value="WH-like_DNA-bd_sf"/>
</dbReference>
<dbReference type="InterPro" id="IPR015422">
    <property type="entry name" value="PyrdxlP-dep_Trfase_small"/>
</dbReference>
<dbReference type="PANTHER" id="PTHR46577">
    <property type="entry name" value="HTH-TYPE TRANSCRIPTIONAL REGULATORY PROTEIN GABR"/>
    <property type="match status" value="1"/>
</dbReference>
<dbReference type="SUPFAM" id="SSF53383">
    <property type="entry name" value="PLP-dependent transferases"/>
    <property type="match status" value="1"/>
</dbReference>
<keyword evidence="3" id="KW-0805">Transcription regulation</keyword>
<dbReference type="SUPFAM" id="SSF46785">
    <property type="entry name" value="Winged helix' DNA-binding domain"/>
    <property type="match status" value="1"/>
</dbReference>
<evidence type="ECO:0000256" key="4">
    <source>
        <dbReference type="ARBA" id="ARBA00023125"/>
    </source>
</evidence>
<organism evidence="7 8">
    <name type="scientific">Sinorhizobium fredii (strain HH103)</name>
    <dbReference type="NCBI Taxonomy" id="1117943"/>
    <lineage>
        <taxon>Bacteria</taxon>
        <taxon>Pseudomonadati</taxon>
        <taxon>Pseudomonadota</taxon>
        <taxon>Alphaproteobacteria</taxon>
        <taxon>Hyphomicrobiales</taxon>
        <taxon>Rhizobiaceae</taxon>
        <taxon>Sinorhizobium/Ensifer group</taxon>
        <taxon>Sinorhizobium</taxon>
    </lineage>
</organism>
<geneLocation type="plasmid" evidence="7 8">
    <name>pSfHH103e</name>
</geneLocation>
<dbReference type="InterPro" id="IPR051446">
    <property type="entry name" value="HTH_trans_reg/aminotransferase"/>
</dbReference>
<dbReference type="Pfam" id="PF00155">
    <property type="entry name" value="Aminotran_1_2"/>
    <property type="match status" value="1"/>
</dbReference>
<evidence type="ECO:0000259" key="6">
    <source>
        <dbReference type="PROSITE" id="PS50949"/>
    </source>
</evidence>
<dbReference type="PROSITE" id="PS50949">
    <property type="entry name" value="HTH_GNTR"/>
    <property type="match status" value="1"/>
</dbReference>
<dbReference type="CDD" id="cd07377">
    <property type="entry name" value="WHTH_GntR"/>
    <property type="match status" value="1"/>
</dbReference>
<keyword evidence="7" id="KW-0614">Plasmid</keyword>
<dbReference type="CDD" id="cd00609">
    <property type="entry name" value="AAT_like"/>
    <property type="match status" value="1"/>
</dbReference>
<dbReference type="InterPro" id="IPR015424">
    <property type="entry name" value="PyrdxlP-dep_Trfase"/>
</dbReference>
<keyword evidence="5" id="KW-0804">Transcription</keyword>
<dbReference type="EMBL" id="HE616899">
    <property type="protein sequence ID" value="CCE99376.1"/>
    <property type="molecule type" value="Genomic_DNA"/>
</dbReference>
<proteinExistence type="inferred from homology"/>
<evidence type="ECO:0000313" key="7">
    <source>
        <dbReference type="EMBL" id="CCE99376.1"/>
    </source>
</evidence>
<dbReference type="SMART" id="SM00345">
    <property type="entry name" value="HTH_GNTR"/>
    <property type="match status" value="1"/>
</dbReference>
<evidence type="ECO:0000256" key="1">
    <source>
        <dbReference type="ARBA" id="ARBA00005384"/>
    </source>
</evidence>
<accession>G9AE94</accession>
<evidence type="ECO:0000256" key="2">
    <source>
        <dbReference type="ARBA" id="ARBA00022898"/>
    </source>
</evidence>
<dbReference type="Proteomes" id="UP000007735">
    <property type="component" value="Plasmid pSfHH103e"/>
</dbReference>
<dbReference type="PANTHER" id="PTHR46577:SF1">
    <property type="entry name" value="HTH-TYPE TRANSCRIPTIONAL REGULATORY PROTEIN GABR"/>
    <property type="match status" value="1"/>
</dbReference>
<dbReference type="Pfam" id="PF00392">
    <property type="entry name" value="GntR"/>
    <property type="match status" value="1"/>
</dbReference>
<keyword evidence="4" id="KW-0238">DNA-binding</keyword>
<dbReference type="InterPro" id="IPR015421">
    <property type="entry name" value="PyrdxlP-dep_Trfase_major"/>
</dbReference>
<dbReference type="InterPro" id="IPR036390">
    <property type="entry name" value="WH_DNA-bd_sf"/>
</dbReference>
<sequence length="478" mass="52083">MFTFALSIDLILITVQIMTNWMPDTTLLRRPAYLSLADQIARAIQEGQLQNGMRLPTHRKLADDLKLSVQTVSRAYDELIRRGLISGEVGRGSFVQTRPREPEPPYLPERLGELIDLSILKPVCEQIHLDKMRQGFAWLAENLPASSALSFRPNMVFPRHRSVAAEWLSRCGVDVSPLNISLTNGATPAMTVALMSVAPPGSTIATEAISHHTLVPLSTYLGIHLQGVPIDDDGMIPGALDDACRKGVIRAIFLQPSVINPTATLMSAERRAALAEVARRHDLAIIENDILGPLVEERLPPVAALAPERTLYVTSFTKITVPGLRIGYLAAPDRYVAAVANRHLVSNWMATPSIAEIATHWVSDGTAMELVNWQRRALAARHAIATETFGRLAHRTHPQSLHVWLPLPEGHSEDAFVSQARLRGVAIAPGASFRTADSGWRPAVRISLGSTSEQELKTGLGIVASLALGDPEALLLAI</sequence>